<feature type="domain" description="BIG2" evidence="1">
    <location>
        <begin position="1090"/>
        <end position="1168"/>
    </location>
</feature>
<dbReference type="InterPro" id="IPR026588">
    <property type="entry name" value="Choice_anch_A"/>
</dbReference>
<feature type="domain" description="BIG2" evidence="1">
    <location>
        <begin position="1355"/>
        <end position="1437"/>
    </location>
</feature>
<keyword evidence="3" id="KW-1185">Reference proteome</keyword>
<dbReference type="InterPro" id="IPR003343">
    <property type="entry name" value="Big_2"/>
</dbReference>
<feature type="domain" description="BIG2" evidence="1">
    <location>
        <begin position="1173"/>
        <end position="1259"/>
    </location>
</feature>
<evidence type="ECO:0000313" key="3">
    <source>
        <dbReference type="Proteomes" id="UP000094578"/>
    </source>
</evidence>
<dbReference type="SMART" id="SM00635">
    <property type="entry name" value="BID_2"/>
    <property type="match status" value="5"/>
</dbReference>
<dbReference type="InterPro" id="IPR032480">
    <property type="entry name" value="DUF5057"/>
</dbReference>
<evidence type="ECO:0000259" key="1">
    <source>
        <dbReference type="SMART" id="SM00635"/>
    </source>
</evidence>
<dbReference type="SUPFAM" id="SSF49373">
    <property type="entry name" value="Invasin/intimin cell-adhesion fragments"/>
    <property type="match status" value="2"/>
</dbReference>
<feature type="domain" description="BIG2" evidence="1">
    <location>
        <begin position="1441"/>
        <end position="1524"/>
    </location>
</feature>
<dbReference type="Proteomes" id="UP000094578">
    <property type="component" value="Unassembled WGS sequence"/>
</dbReference>
<dbReference type="InterPro" id="IPR029062">
    <property type="entry name" value="Class_I_gatase-like"/>
</dbReference>
<dbReference type="NCBIfam" id="TIGR04215">
    <property type="entry name" value="choice_anch_A"/>
    <property type="match status" value="1"/>
</dbReference>
<dbReference type="STRING" id="1886670.PTI45_01376"/>
<dbReference type="RefSeq" id="WP_069326793.1">
    <property type="nucleotide sequence ID" value="NZ_MDER01000031.1"/>
</dbReference>
<gene>
    <name evidence="2" type="ORF">PTI45_01376</name>
</gene>
<proteinExistence type="predicted"/>
<protein>
    <recommendedName>
        <fullName evidence="1">BIG2 domain-containing protein</fullName>
    </recommendedName>
</protein>
<dbReference type="Pfam" id="PF16480">
    <property type="entry name" value="DUF5057"/>
    <property type="match status" value="1"/>
</dbReference>
<name>A0A1E3L6A9_9BACL</name>
<accession>A0A1E3L6A9</accession>
<dbReference type="PATRIC" id="fig|1886670.3.peg.1401"/>
<dbReference type="Gene3D" id="3.40.50.880">
    <property type="match status" value="1"/>
</dbReference>
<comment type="caution">
    <text evidence="2">The sequence shown here is derived from an EMBL/GenBank/DDBJ whole genome shotgun (WGS) entry which is preliminary data.</text>
</comment>
<reference evidence="2 3" key="1">
    <citation type="submission" date="2016-08" db="EMBL/GenBank/DDBJ databases">
        <title>Genome sequencing of Paenibacillus sp. TI45-13ar, isolated from Korean traditional nuruk.</title>
        <authorList>
            <person name="Kim S.-J."/>
        </authorList>
    </citation>
    <scope>NUCLEOTIDE SEQUENCE [LARGE SCALE GENOMIC DNA]</scope>
    <source>
        <strain evidence="2 3">TI45-13ar</strain>
    </source>
</reference>
<evidence type="ECO:0000313" key="2">
    <source>
        <dbReference type="EMBL" id="ODP29367.1"/>
    </source>
</evidence>
<dbReference type="Pfam" id="PF20597">
    <property type="entry name" value="pAdhesive_15"/>
    <property type="match status" value="1"/>
</dbReference>
<dbReference type="EMBL" id="MDER01000031">
    <property type="protein sequence ID" value="ODP29367.1"/>
    <property type="molecule type" value="Genomic_DNA"/>
</dbReference>
<feature type="domain" description="BIG2" evidence="1">
    <location>
        <begin position="1268"/>
        <end position="1351"/>
    </location>
</feature>
<organism evidence="2 3">
    <name type="scientific">Paenibacillus nuruki</name>
    <dbReference type="NCBI Taxonomy" id="1886670"/>
    <lineage>
        <taxon>Bacteria</taxon>
        <taxon>Bacillati</taxon>
        <taxon>Bacillota</taxon>
        <taxon>Bacilli</taxon>
        <taxon>Bacillales</taxon>
        <taxon>Paenibacillaceae</taxon>
        <taxon>Paenibacillus</taxon>
    </lineage>
</organism>
<dbReference type="Gene3D" id="2.60.40.1080">
    <property type="match status" value="4"/>
</dbReference>
<dbReference type="Pfam" id="PF02368">
    <property type="entry name" value="Big_2"/>
    <property type="match status" value="1"/>
</dbReference>
<sequence>MNIRKRWIPLVIVLLCLIIIPITHMMVGAASAYPVRILEISDDGTSSLKSQLANVSNFTVRSIRMKEFVAQREELDGKYDAIYIGKGTYSTTGVQGNNHNTTPVMNDITHLKADDIVNSYINKGLPVILHNSILSQTANTSKAQADQRILYDTFAKYNQTASKVNNVFFVDDSGLTALVTQMKNSSSTISALLMQRPQFTVTSAPIDYSVNKTNAYKQGDTINFAFNVDRITDFSSGGVEANLYLGIDKVITMDRDQLVATTSLTQSNGTLQYKLPKAYSGLLYWKLEIVDRQSSGQLKNYTTGIIRYQDEKTVVRVLQVLPSDGNASSLLNTANMTQSYLNSDNYNLNITVKSFSEFNTPAVYGTLNGTYDMLVFGFRDEYNQFAPLTDASATAVQKFIASGQGVMFTHDTIYDKSNTNSSRWLSYFQPTSGQIAPKTNIGLNAVSASSSTAVVNDGLLTQYPFDLSQAPTNTGGYVGQINLTHDQYYTLNLEDPDVVSWYNIIGSSRDAADSWNHYYTYSKGNVTYSGTGHTNNKFPQWEQKLFVNTLYRAFIGSNHAPYITINAPTDQSTKPSYLKDLVLSYMPNDLDLKDRNVYTSVKFKSNGVYLPDLEISEKTVLSGQNVTETFTNPLPQGGTLQIEITVRDKQGAVSKQITTLNIQQTRANLLTDRKIVSGVQNGEIQRNAPLTMLYSVTPQPIAIQTVNSQEQGFNKLLISNIQYTEKLPPNLEIVGNLPEGMTKEGTLVTGYTLKKTLTDIPYTLTTKNNVQSYTPDNPNALTFSVAVTPVSKGTYNLVNAKLDYADIHNAFETISDLGTPGDYNIFMLGDINMNASGFSTEGRVAGAGTVTLAGGFNIGTKLTSAATGTGVLVAGKNLNLSLAGGTVNYGNAVYGGIAFSPFYIKTVKGTPIDFDAAGAQLLKKTDRLATVPATGTTKVETSGTITLTGTDPTTNVFNVSGADVSKTNSFNINVPAGSTVLVNIDGTVVNMSGGLTVSSGVDPKKVLFNFSGATALNLGSINIPGTVLAPRAAVTFGGDIRGTLIGGSLTGTGHSASLYPFEGDIQVATPVPTERVNIVFPDIIFSSVVRITSLQLPNDTLWVGDQKTLIPIVLPADANNKVLQWKSDNPAVLTVTPTGENGTITAVAPGTARITITSTDGSNISTTATVVVTNPGVSIVGADQLKVGDSTTLQAILVPANPKATVTWTFKNPADKDKATLTPTTLDPWKVVVRGYDSGTVTLVATVTTNGAPSRTYTDEHPIVITRPVEKITIQGPDIVAVGSTINLQAIISPANADVPKYSWSFESPTSSTIAGITSGTGDTATITGKQKGIVTVVVNAGGIEVKKQVQVVQPVQGLSIIGANKVNISESIKLQAILTPADADIPDFKWSFADPAQSSYATIIGTGNTAVVTGIQKGTVTVVVSGGGKQAQLDVQVVPVLTGLRLPSEIQIWEGDSMNLNSVLFFTPANVDLTAALQNALQWSTTNTGNISLTKDGIVKGIRKGTAEATVIYTDQNSIRATVTIKVLAKNTNGDRY</sequence>
<dbReference type="InterPro" id="IPR008964">
    <property type="entry name" value="Invasin/intimin_cell_adhesion"/>
</dbReference>